<protein>
    <submittedName>
        <fullName evidence="1">Pilus assembly protein PilZ</fullName>
    </submittedName>
</protein>
<dbReference type="WBParaSite" id="HPLM_0000556801-mRNA-1">
    <property type="protein sequence ID" value="HPLM_0000556801-mRNA-1"/>
    <property type="gene ID" value="HPLM_0000556801"/>
</dbReference>
<accession>A0A0N4W6A6</accession>
<evidence type="ECO:0000313" key="1">
    <source>
        <dbReference type="WBParaSite" id="HPLM_0000556801-mRNA-1"/>
    </source>
</evidence>
<sequence>LNITWHVGARLEQSSHFSRQVRIKSTCFVTEMFEQPQKVAP</sequence>
<name>A0A0N4W6A6_HAEPC</name>
<reference evidence="1" key="1">
    <citation type="submission" date="2017-02" db="UniProtKB">
        <authorList>
            <consortium name="WormBaseParasite"/>
        </authorList>
    </citation>
    <scope>IDENTIFICATION</scope>
</reference>
<dbReference type="AlphaFoldDB" id="A0A0N4W6A6"/>
<organism evidence="1">
    <name type="scientific">Haemonchus placei</name>
    <name type="common">Barber's pole worm</name>
    <dbReference type="NCBI Taxonomy" id="6290"/>
    <lineage>
        <taxon>Eukaryota</taxon>
        <taxon>Metazoa</taxon>
        <taxon>Ecdysozoa</taxon>
        <taxon>Nematoda</taxon>
        <taxon>Chromadorea</taxon>
        <taxon>Rhabditida</taxon>
        <taxon>Rhabditina</taxon>
        <taxon>Rhabditomorpha</taxon>
        <taxon>Strongyloidea</taxon>
        <taxon>Trichostrongylidae</taxon>
        <taxon>Haemonchus</taxon>
    </lineage>
</organism>
<proteinExistence type="predicted"/>